<sequence length="137" mass="15986">MFIQPQCLMFDLMYDLDDVDATGTQILQHFDINIKDHKPSHFKLKSKFNPNLVPGNRIDMFRDLVINDLDTLTNKCEPHMKEKYTLAERKTLQKISTNVSINLKPADKVGNIINLNKQDYLNEAYWQLEDQNTAMRG</sequence>
<reference evidence="1" key="1">
    <citation type="journal article" date="2022" name="bioRxiv">
        <title>Sequencing and chromosome-scale assembly of the giantPleurodeles waltlgenome.</title>
        <authorList>
            <person name="Brown T."/>
            <person name="Elewa A."/>
            <person name="Iarovenko S."/>
            <person name="Subramanian E."/>
            <person name="Araus A.J."/>
            <person name="Petzold A."/>
            <person name="Susuki M."/>
            <person name="Suzuki K.-i.T."/>
            <person name="Hayashi T."/>
            <person name="Toyoda A."/>
            <person name="Oliveira C."/>
            <person name="Osipova E."/>
            <person name="Leigh N.D."/>
            <person name="Simon A."/>
            <person name="Yun M.H."/>
        </authorList>
    </citation>
    <scope>NUCLEOTIDE SEQUENCE</scope>
    <source>
        <strain evidence="1">20211129_DDA</strain>
        <tissue evidence="1">Liver</tissue>
    </source>
</reference>
<name>A0AAV7NJB8_PLEWA</name>
<dbReference type="Proteomes" id="UP001066276">
    <property type="component" value="Chromosome 8"/>
</dbReference>
<accession>A0AAV7NJB8</accession>
<protein>
    <submittedName>
        <fullName evidence="1">Uncharacterized protein</fullName>
    </submittedName>
</protein>
<evidence type="ECO:0000313" key="1">
    <source>
        <dbReference type="EMBL" id="KAJ1114707.1"/>
    </source>
</evidence>
<gene>
    <name evidence="1" type="ORF">NDU88_002938</name>
</gene>
<keyword evidence="2" id="KW-1185">Reference proteome</keyword>
<dbReference type="AlphaFoldDB" id="A0AAV7NJB8"/>
<proteinExistence type="predicted"/>
<evidence type="ECO:0000313" key="2">
    <source>
        <dbReference type="Proteomes" id="UP001066276"/>
    </source>
</evidence>
<comment type="caution">
    <text evidence="1">The sequence shown here is derived from an EMBL/GenBank/DDBJ whole genome shotgun (WGS) entry which is preliminary data.</text>
</comment>
<dbReference type="EMBL" id="JANPWB010000012">
    <property type="protein sequence ID" value="KAJ1114707.1"/>
    <property type="molecule type" value="Genomic_DNA"/>
</dbReference>
<organism evidence="1 2">
    <name type="scientific">Pleurodeles waltl</name>
    <name type="common">Iberian ribbed newt</name>
    <dbReference type="NCBI Taxonomy" id="8319"/>
    <lineage>
        <taxon>Eukaryota</taxon>
        <taxon>Metazoa</taxon>
        <taxon>Chordata</taxon>
        <taxon>Craniata</taxon>
        <taxon>Vertebrata</taxon>
        <taxon>Euteleostomi</taxon>
        <taxon>Amphibia</taxon>
        <taxon>Batrachia</taxon>
        <taxon>Caudata</taxon>
        <taxon>Salamandroidea</taxon>
        <taxon>Salamandridae</taxon>
        <taxon>Pleurodelinae</taxon>
        <taxon>Pleurodeles</taxon>
    </lineage>
</organism>